<sequence>MSAPESPLLAIVGNPNSGKTTLFNLLTGLRQKVANYPGVTVEKKIGECWSQHGKKLRLIDLPGAYSLNARSPDEAVLRDVLLGRRSDTPKPDKVVLVLDAANLERNLYLASQILELGLPTVVALNMVDIAESKQWRIDVKKLAEELGVPVIPMQATTGKGLIELKAAMSREDLPPSRWHSAPLPDEIRASLMSTRAQLLLTGAAHERTSLLEPLYLLSDHDPLHAGIRDEQLGQILKGREALEQAHPGWEDQLVHDRYTAIEKLCKDVLHRPEIEPPTITQKLDAWFLHPVFGGVTLLAFLVFLFYLIFKVAEGPMGWIEEGFGALGTWVTNMMAPGDLRDLIVDGAISGVAGVVVFLPQILILFFFIGLMEDTGYMARLAFIMDRLMSVVGLNGKAFLPFLSSYACAVPGVMAARTIDSPKDRLITVLIAPLASCSARLPVYLLLISAFMPDTVSLLAKASVMVGLYALGTFGAFAFAWLFNKGVMRGANAPMILEMPSYKRPSLKGIFLLVWQRAKAFLVRAGTIIFGISILIWAAANYPVDSGLRMQERALADQIEVLSSKSEDSPELEAAKVQLADIKSRHLAQSFAGRAGHLIEPVIKPLGYDWKIGIGLIGSFAAREVFVNTMSVVYAVESDDEDMTPLRERLHAEKRADGSPVYTPLVCISLLVFYVFAMQCVSTMAIVKRETNSWYWMWFQLFYMSGTAYVLSLAIFQIGTALGY</sequence>
<evidence type="ECO:0000256" key="14">
    <source>
        <dbReference type="PIRSR" id="PIRSR603373-2"/>
    </source>
</evidence>
<feature type="transmembrane region" description="Helical" evidence="15">
    <location>
        <begin position="520"/>
        <end position="539"/>
    </location>
</feature>
<dbReference type="OrthoDB" id="9809127at2"/>
<feature type="binding site" evidence="14">
    <location>
        <position position="24"/>
    </location>
    <ligand>
        <name>Mg(2+)</name>
        <dbReference type="ChEBI" id="CHEBI:18420"/>
        <label>2</label>
    </ligand>
</feature>
<dbReference type="Pfam" id="PF02421">
    <property type="entry name" value="FeoB_N"/>
    <property type="match status" value="1"/>
</dbReference>
<evidence type="ECO:0000256" key="7">
    <source>
        <dbReference type="ARBA" id="ARBA00022989"/>
    </source>
</evidence>
<proteinExistence type="inferred from homology"/>
<feature type="binding site" evidence="14">
    <location>
        <position position="27"/>
    </location>
    <ligand>
        <name>Mg(2+)</name>
        <dbReference type="ChEBI" id="CHEBI:18420"/>
        <label>2</label>
    </ligand>
</feature>
<dbReference type="GO" id="GO:0005886">
    <property type="term" value="C:plasma membrane"/>
    <property type="evidence" value="ECO:0007669"/>
    <property type="project" value="UniProtKB-SubCell"/>
</dbReference>
<keyword evidence="11 15" id="KW-0472">Membrane</keyword>
<dbReference type="NCBIfam" id="TIGR00231">
    <property type="entry name" value="small_GTP"/>
    <property type="match status" value="1"/>
</dbReference>
<evidence type="ECO:0000256" key="11">
    <source>
        <dbReference type="ARBA" id="ARBA00023136"/>
    </source>
</evidence>
<comment type="similarity">
    <text evidence="15">Belongs to the TRAFAC class TrmE-Era-EngA-EngB-Septin-like GTPase superfamily. FeoB GTPase (TC 9.A.8) family.</text>
</comment>
<evidence type="ECO:0000259" key="16">
    <source>
        <dbReference type="PROSITE" id="PS51711"/>
    </source>
</evidence>
<organism evidence="17 18">
    <name type="scientific">Brevifollis gellanilyticus</name>
    <dbReference type="NCBI Taxonomy" id="748831"/>
    <lineage>
        <taxon>Bacteria</taxon>
        <taxon>Pseudomonadati</taxon>
        <taxon>Verrucomicrobiota</taxon>
        <taxon>Verrucomicrobiia</taxon>
        <taxon>Verrucomicrobiales</taxon>
        <taxon>Verrucomicrobiaceae</taxon>
    </lineage>
</organism>
<evidence type="ECO:0000313" key="17">
    <source>
        <dbReference type="EMBL" id="GEP42428.1"/>
    </source>
</evidence>
<evidence type="ECO:0000256" key="9">
    <source>
        <dbReference type="ARBA" id="ARBA00023065"/>
    </source>
</evidence>
<keyword evidence="14" id="KW-0479">Metal-binding</keyword>
<gene>
    <name evidence="17" type="primary">feoB</name>
    <name evidence="17" type="ORF">BGE01nite_17190</name>
</gene>
<feature type="transmembrane region" description="Helical" evidence="15">
    <location>
        <begin position="457"/>
        <end position="482"/>
    </location>
</feature>
<dbReference type="InterPro" id="IPR005225">
    <property type="entry name" value="Small_GTP-bd"/>
</dbReference>
<dbReference type="InterPro" id="IPR011640">
    <property type="entry name" value="Fe2_transport_prot_B_C"/>
</dbReference>
<accession>A0A512M6R6</accession>
<dbReference type="AlphaFoldDB" id="A0A512M6R6"/>
<dbReference type="InterPro" id="IPR030389">
    <property type="entry name" value="G_FEOB_dom"/>
</dbReference>
<feature type="transmembrane region" description="Helical" evidence="15">
    <location>
        <begin position="425"/>
        <end position="451"/>
    </location>
</feature>
<keyword evidence="4 15" id="KW-0410">Iron transport</keyword>
<evidence type="ECO:0000256" key="8">
    <source>
        <dbReference type="ARBA" id="ARBA00023004"/>
    </source>
</evidence>
<dbReference type="PANTHER" id="PTHR43185:SF1">
    <property type="entry name" value="FE(2+) TRANSPORTER FEOB"/>
    <property type="match status" value="1"/>
</dbReference>
<dbReference type="Pfam" id="PF07670">
    <property type="entry name" value="Gate"/>
    <property type="match status" value="2"/>
</dbReference>
<protein>
    <recommendedName>
        <fullName evidence="12 15">Ferrous iron transport protein B</fullName>
    </recommendedName>
</protein>
<feature type="transmembrane region" description="Helical" evidence="15">
    <location>
        <begin position="342"/>
        <end position="368"/>
    </location>
</feature>
<dbReference type="InterPro" id="IPR006073">
    <property type="entry name" value="GTP-bd"/>
</dbReference>
<dbReference type="Gene3D" id="3.40.50.300">
    <property type="entry name" value="P-loop containing nucleotide triphosphate hydrolases"/>
    <property type="match status" value="1"/>
</dbReference>
<keyword evidence="10 13" id="KW-0342">GTP-binding</keyword>
<feature type="binding site" evidence="13">
    <location>
        <begin position="38"/>
        <end position="42"/>
    </location>
    <ligand>
        <name>GTP</name>
        <dbReference type="ChEBI" id="CHEBI:37565"/>
        <label>1</label>
    </ligand>
</feature>
<keyword evidence="8 15" id="KW-0408">Iron</keyword>
<feature type="domain" description="FeoB-type G" evidence="16">
    <location>
        <begin position="6"/>
        <end position="174"/>
    </location>
</feature>
<dbReference type="NCBIfam" id="TIGR00437">
    <property type="entry name" value="feoB"/>
    <property type="match status" value="1"/>
</dbReference>
<dbReference type="Proteomes" id="UP000321577">
    <property type="component" value="Unassembled WGS sequence"/>
</dbReference>
<evidence type="ECO:0000256" key="1">
    <source>
        <dbReference type="ARBA" id="ARBA00004651"/>
    </source>
</evidence>
<evidence type="ECO:0000256" key="4">
    <source>
        <dbReference type="ARBA" id="ARBA00022496"/>
    </source>
</evidence>
<feature type="binding site" evidence="13">
    <location>
        <begin position="125"/>
        <end position="128"/>
    </location>
    <ligand>
        <name>GTP</name>
        <dbReference type="ChEBI" id="CHEBI:37565"/>
        <label>1</label>
    </ligand>
</feature>
<dbReference type="GO" id="GO:0046872">
    <property type="term" value="F:metal ion binding"/>
    <property type="evidence" value="ECO:0007669"/>
    <property type="project" value="UniProtKB-KW"/>
</dbReference>
<keyword evidence="3" id="KW-1003">Cell membrane</keyword>
<dbReference type="InterPro" id="IPR050860">
    <property type="entry name" value="FeoB_GTPase"/>
</dbReference>
<dbReference type="CDD" id="cd01879">
    <property type="entry name" value="FeoB"/>
    <property type="match status" value="1"/>
</dbReference>
<dbReference type="RefSeq" id="WP_146850025.1">
    <property type="nucleotide sequence ID" value="NZ_BKAG01000009.1"/>
</dbReference>
<dbReference type="PRINTS" id="PR00326">
    <property type="entry name" value="GTP1OBG"/>
</dbReference>
<evidence type="ECO:0000256" key="3">
    <source>
        <dbReference type="ARBA" id="ARBA00022475"/>
    </source>
</evidence>
<evidence type="ECO:0000256" key="2">
    <source>
        <dbReference type="ARBA" id="ARBA00022448"/>
    </source>
</evidence>
<feature type="transmembrane region" description="Helical" evidence="15">
    <location>
        <begin position="286"/>
        <end position="309"/>
    </location>
</feature>
<dbReference type="InterPro" id="IPR027417">
    <property type="entry name" value="P-loop_NTPase"/>
</dbReference>
<dbReference type="PANTHER" id="PTHR43185">
    <property type="entry name" value="FERROUS IRON TRANSPORT PROTEIN B"/>
    <property type="match status" value="1"/>
</dbReference>
<feature type="binding site" evidence="13">
    <location>
        <begin position="154"/>
        <end position="156"/>
    </location>
    <ligand>
        <name>GTP</name>
        <dbReference type="ChEBI" id="CHEBI:37565"/>
        <label>1</label>
    </ligand>
</feature>
<keyword evidence="5 15" id="KW-0812">Transmembrane</keyword>
<dbReference type="EMBL" id="BKAG01000009">
    <property type="protein sequence ID" value="GEP42428.1"/>
    <property type="molecule type" value="Genomic_DNA"/>
</dbReference>
<reference evidence="17 18" key="1">
    <citation type="submission" date="2019-07" db="EMBL/GenBank/DDBJ databases">
        <title>Whole genome shotgun sequence of Brevifollis gellanilyticus NBRC 108608.</title>
        <authorList>
            <person name="Hosoyama A."/>
            <person name="Uohara A."/>
            <person name="Ohji S."/>
            <person name="Ichikawa N."/>
        </authorList>
    </citation>
    <scope>NUCLEOTIDE SEQUENCE [LARGE SCALE GENOMIC DNA]</scope>
    <source>
        <strain evidence="17 18">NBRC 108608</strain>
    </source>
</reference>
<name>A0A512M6R6_9BACT</name>
<comment type="subcellular location">
    <subcellularLocation>
        <location evidence="15">Cell inner membrane</location>
        <topology evidence="15">Multi-pass membrane protein</topology>
    </subcellularLocation>
    <subcellularLocation>
        <location evidence="1">Cell membrane</location>
        <topology evidence="1">Multi-pass membrane protein</topology>
    </subcellularLocation>
</comment>
<evidence type="ECO:0000256" key="13">
    <source>
        <dbReference type="PIRSR" id="PIRSR603373-1"/>
    </source>
</evidence>
<dbReference type="InterPro" id="IPR003373">
    <property type="entry name" value="Fe2_transport_prot-B"/>
</dbReference>
<feature type="binding site" evidence="14">
    <location>
        <position position="28"/>
    </location>
    <ligand>
        <name>Mg(2+)</name>
        <dbReference type="ChEBI" id="CHEBI:18420"/>
        <label>2</label>
    </ligand>
</feature>
<evidence type="ECO:0000256" key="15">
    <source>
        <dbReference type="RuleBase" id="RU362098"/>
    </source>
</evidence>
<evidence type="ECO:0000256" key="10">
    <source>
        <dbReference type="ARBA" id="ARBA00023134"/>
    </source>
</evidence>
<evidence type="ECO:0000256" key="6">
    <source>
        <dbReference type="ARBA" id="ARBA00022741"/>
    </source>
</evidence>
<dbReference type="GO" id="GO:0005525">
    <property type="term" value="F:GTP binding"/>
    <property type="evidence" value="ECO:0007669"/>
    <property type="project" value="UniProtKB-KW"/>
</dbReference>
<keyword evidence="6 13" id="KW-0547">Nucleotide-binding</keyword>
<evidence type="ECO:0000256" key="5">
    <source>
        <dbReference type="ARBA" id="ARBA00022692"/>
    </source>
</evidence>
<dbReference type="PROSITE" id="PS51711">
    <property type="entry name" value="G_FEOB"/>
    <property type="match status" value="1"/>
</dbReference>
<dbReference type="GO" id="GO:0015093">
    <property type="term" value="F:ferrous iron transmembrane transporter activity"/>
    <property type="evidence" value="ECO:0007669"/>
    <property type="project" value="UniProtKB-UniRule"/>
</dbReference>
<keyword evidence="7 15" id="KW-1133">Transmembrane helix</keyword>
<feature type="transmembrane region" description="Helical" evidence="15">
    <location>
        <begin position="660"/>
        <end position="686"/>
    </location>
</feature>
<feature type="binding site" evidence="13">
    <location>
        <begin position="60"/>
        <end position="63"/>
    </location>
    <ligand>
        <name>GTP</name>
        <dbReference type="ChEBI" id="CHEBI:37565"/>
        <label>1</label>
    </ligand>
</feature>
<feature type="transmembrane region" description="Helical" evidence="15">
    <location>
        <begin position="397"/>
        <end position="418"/>
    </location>
</feature>
<feature type="binding site" evidence="13">
    <location>
        <begin position="13"/>
        <end position="20"/>
    </location>
    <ligand>
        <name>GTP</name>
        <dbReference type="ChEBI" id="CHEBI:37565"/>
        <label>1</label>
    </ligand>
</feature>
<dbReference type="InterPro" id="IPR011642">
    <property type="entry name" value="Gate_dom"/>
</dbReference>
<feature type="transmembrane region" description="Helical" evidence="15">
    <location>
        <begin position="693"/>
        <end position="717"/>
    </location>
</feature>
<comment type="function">
    <text evidence="15">Probable transporter of a GTP-driven Fe(2+) uptake system.</text>
</comment>
<evidence type="ECO:0000256" key="12">
    <source>
        <dbReference type="NCBIfam" id="TIGR00437"/>
    </source>
</evidence>
<keyword evidence="9" id="KW-0406">Ion transport</keyword>
<keyword evidence="2 15" id="KW-0813">Transport</keyword>
<dbReference type="SUPFAM" id="SSF52540">
    <property type="entry name" value="P-loop containing nucleoside triphosphate hydrolases"/>
    <property type="match status" value="1"/>
</dbReference>
<evidence type="ECO:0000313" key="18">
    <source>
        <dbReference type="Proteomes" id="UP000321577"/>
    </source>
</evidence>
<keyword evidence="18" id="KW-1185">Reference proteome</keyword>
<keyword evidence="14" id="KW-0460">Magnesium</keyword>
<comment type="caution">
    <text evidence="17">The sequence shown here is derived from an EMBL/GenBank/DDBJ whole genome shotgun (WGS) entry which is preliminary data.</text>
</comment>
<dbReference type="Pfam" id="PF07664">
    <property type="entry name" value="FeoB_C"/>
    <property type="match status" value="1"/>
</dbReference>